<comment type="caution">
    <text evidence="1">The sequence shown here is derived from an EMBL/GenBank/DDBJ whole genome shotgun (WGS) entry which is preliminary data.</text>
</comment>
<proteinExistence type="predicted"/>
<accession>A0A202FFU6</accession>
<dbReference type="EMBL" id="MYFM01000001">
    <property type="protein sequence ID" value="OVE99310.1"/>
    <property type="molecule type" value="Genomic_DNA"/>
</dbReference>
<evidence type="ECO:0000313" key="1">
    <source>
        <dbReference type="EMBL" id="OVE99310.1"/>
    </source>
</evidence>
<dbReference type="AlphaFoldDB" id="A0A202FFU6"/>
<reference evidence="1 2" key="1">
    <citation type="submission" date="2017-03" db="EMBL/GenBank/DDBJ databases">
        <title>Genome sequence of Lactobacillus bobalius KACC 16343.</title>
        <authorList>
            <person name="Chun J."/>
        </authorList>
    </citation>
    <scope>NUCLEOTIDE SEQUENCE [LARGE SCALE GENOMIC DNA]</scope>
    <source>
        <strain evidence="1 2">KACC 16343</strain>
    </source>
</reference>
<protein>
    <submittedName>
        <fullName evidence="1">Uncharacterized protein</fullName>
    </submittedName>
</protein>
<organism evidence="1 2">
    <name type="scientific">Companilactobacillus bobalius</name>
    <dbReference type="NCBI Taxonomy" id="2801451"/>
    <lineage>
        <taxon>Bacteria</taxon>
        <taxon>Bacillati</taxon>
        <taxon>Bacillota</taxon>
        <taxon>Bacilli</taxon>
        <taxon>Lactobacillales</taxon>
        <taxon>Lactobacillaceae</taxon>
        <taxon>Companilactobacillus</taxon>
    </lineage>
</organism>
<gene>
    <name evidence="1" type="ORF">LKACC16343_00422</name>
</gene>
<dbReference type="Proteomes" id="UP000196232">
    <property type="component" value="Unassembled WGS sequence"/>
</dbReference>
<sequence length="33" mass="4027">MKLYSSILDDNFEYLMFQELIDLRKMESEVLPD</sequence>
<name>A0A202FFU6_9LACO</name>
<evidence type="ECO:0000313" key="2">
    <source>
        <dbReference type="Proteomes" id="UP000196232"/>
    </source>
</evidence>